<feature type="domain" description="Zn(2)-C6 fungal-type" evidence="5">
    <location>
        <begin position="18"/>
        <end position="48"/>
    </location>
</feature>
<reference evidence="6 7" key="1">
    <citation type="submission" date="2018-02" db="EMBL/GenBank/DDBJ databases">
        <title>The genomes of Aspergillus section Nigri reveals drivers in fungal speciation.</title>
        <authorList>
            <consortium name="DOE Joint Genome Institute"/>
            <person name="Vesth T.C."/>
            <person name="Nybo J."/>
            <person name="Theobald S."/>
            <person name="Brandl J."/>
            <person name="Frisvad J.C."/>
            <person name="Nielsen K.F."/>
            <person name="Lyhne E.K."/>
            <person name="Kogle M.E."/>
            <person name="Kuo A."/>
            <person name="Riley R."/>
            <person name="Clum A."/>
            <person name="Nolan M."/>
            <person name="Lipzen A."/>
            <person name="Salamov A."/>
            <person name="Henrissat B."/>
            <person name="Wiebenga A."/>
            <person name="De vries R.P."/>
            <person name="Grigoriev I.V."/>
            <person name="Mortensen U.H."/>
            <person name="Andersen M.R."/>
            <person name="Baker S.E."/>
        </authorList>
    </citation>
    <scope>NUCLEOTIDE SEQUENCE [LARGE SCALE GENOMIC DNA]</scope>
    <source>
        <strain evidence="6 7">CBS 121057</strain>
    </source>
</reference>
<sequence>MTVSKPRLRRAHKKSRLGCSNCKLRRVKCDEAKPGCKRCGWYGVVCSYDQGNGRDLQMSQELELPMAASADAWTVLELDTTCVNWLKWFQWAQTSVTIMNVPQDDILRLARSHPFLMHMILTISSIHHRHLSLSDSEHLRTFEAHHTSQCVKLLSEKIAQPIPHEERDAVWIGATFLGIVVFSSLSATSAEEVWPLKSDSFDLEWVRMTRNKMSLWTLIDPLREDGLFRGMVGEYEEMFELVATDARVPESMARICHLDQSSTTENNPYFTALHTLLPLWDRSFEEQSRASVLVFPSQMTPAFRNLLHEKDPVALLLLALWYDIAGQVIWWSRQRATIELQSICLYIQRYHPDLESLLP</sequence>
<dbReference type="InterPro" id="IPR053157">
    <property type="entry name" value="Sterol_Uptake_Regulator"/>
</dbReference>
<evidence type="ECO:0000259" key="5">
    <source>
        <dbReference type="PROSITE" id="PS50048"/>
    </source>
</evidence>
<dbReference type="STRING" id="1448318.A0A319ESW4"/>
<dbReference type="OrthoDB" id="4454947at2759"/>
<dbReference type="PROSITE" id="PS00463">
    <property type="entry name" value="ZN2_CY6_FUNGAL_1"/>
    <property type="match status" value="1"/>
</dbReference>
<dbReference type="CDD" id="cd00067">
    <property type="entry name" value="GAL4"/>
    <property type="match status" value="1"/>
</dbReference>
<evidence type="ECO:0000313" key="6">
    <source>
        <dbReference type="EMBL" id="PYI11015.1"/>
    </source>
</evidence>
<dbReference type="PANTHER" id="PTHR47784">
    <property type="entry name" value="STEROL UPTAKE CONTROL PROTEIN 2"/>
    <property type="match status" value="1"/>
</dbReference>
<name>A0A319ESW4_ASPSB</name>
<dbReference type="Gene3D" id="4.10.240.10">
    <property type="entry name" value="Zn(2)-C6 fungal-type DNA-binding domain"/>
    <property type="match status" value="1"/>
</dbReference>
<dbReference type="Pfam" id="PF00172">
    <property type="entry name" value="Zn_clus"/>
    <property type="match status" value="1"/>
</dbReference>
<dbReference type="AlphaFoldDB" id="A0A319ESW4"/>
<keyword evidence="1" id="KW-0805">Transcription regulation</keyword>
<dbReference type="VEuPathDB" id="FungiDB:BO78DRAFT_304657"/>
<dbReference type="SUPFAM" id="SSF57701">
    <property type="entry name" value="Zn2/Cys6 DNA-binding domain"/>
    <property type="match status" value="1"/>
</dbReference>
<evidence type="ECO:0000313" key="7">
    <source>
        <dbReference type="Proteomes" id="UP000248423"/>
    </source>
</evidence>
<keyword evidence="2" id="KW-0238">DNA-binding</keyword>
<dbReference type="GO" id="GO:0001228">
    <property type="term" value="F:DNA-binding transcription activator activity, RNA polymerase II-specific"/>
    <property type="evidence" value="ECO:0007669"/>
    <property type="project" value="TreeGrafter"/>
</dbReference>
<keyword evidence="4" id="KW-0539">Nucleus</keyword>
<dbReference type="InterPro" id="IPR036864">
    <property type="entry name" value="Zn2-C6_fun-type_DNA-bd_sf"/>
</dbReference>
<proteinExistence type="predicted"/>
<dbReference type="PROSITE" id="PS50048">
    <property type="entry name" value="ZN2_CY6_FUNGAL_2"/>
    <property type="match status" value="1"/>
</dbReference>
<dbReference type="GO" id="GO:0003677">
    <property type="term" value="F:DNA binding"/>
    <property type="evidence" value="ECO:0007669"/>
    <property type="project" value="UniProtKB-KW"/>
</dbReference>
<evidence type="ECO:0000256" key="2">
    <source>
        <dbReference type="ARBA" id="ARBA00023125"/>
    </source>
</evidence>
<dbReference type="EMBL" id="KZ826319">
    <property type="protein sequence ID" value="PYI11015.1"/>
    <property type="molecule type" value="Genomic_DNA"/>
</dbReference>
<protein>
    <recommendedName>
        <fullName evidence="5">Zn(2)-C6 fungal-type domain-containing protein</fullName>
    </recommendedName>
</protein>
<dbReference type="PANTHER" id="PTHR47784:SF9">
    <property type="entry name" value="ZN(II)2CYS6 TRANSCRIPTION FACTOR (EUROFUNG)"/>
    <property type="match status" value="1"/>
</dbReference>
<dbReference type="Proteomes" id="UP000248423">
    <property type="component" value="Unassembled WGS sequence"/>
</dbReference>
<dbReference type="GO" id="GO:0008270">
    <property type="term" value="F:zinc ion binding"/>
    <property type="evidence" value="ECO:0007669"/>
    <property type="project" value="InterPro"/>
</dbReference>
<dbReference type="SMART" id="SM00066">
    <property type="entry name" value="GAL4"/>
    <property type="match status" value="1"/>
</dbReference>
<evidence type="ECO:0000256" key="3">
    <source>
        <dbReference type="ARBA" id="ARBA00023163"/>
    </source>
</evidence>
<gene>
    <name evidence="6" type="ORF">BO78DRAFT_304657</name>
</gene>
<keyword evidence="3" id="KW-0804">Transcription</keyword>
<accession>A0A319ESW4</accession>
<organism evidence="6 7">
    <name type="scientific">Aspergillus sclerotiicarbonarius (strain CBS 121057 / IBT 28362)</name>
    <dbReference type="NCBI Taxonomy" id="1448318"/>
    <lineage>
        <taxon>Eukaryota</taxon>
        <taxon>Fungi</taxon>
        <taxon>Dikarya</taxon>
        <taxon>Ascomycota</taxon>
        <taxon>Pezizomycotina</taxon>
        <taxon>Eurotiomycetes</taxon>
        <taxon>Eurotiomycetidae</taxon>
        <taxon>Eurotiales</taxon>
        <taxon>Aspergillaceae</taxon>
        <taxon>Aspergillus</taxon>
        <taxon>Aspergillus subgen. Circumdati</taxon>
    </lineage>
</organism>
<evidence type="ECO:0000256" key="4">
    <source>
        <dbReference type="ARBA" id="ARBA00023242"/>
    </source>
</evidence>
<dbReference type="InterPro" id="IPR001138">
    <property type="entry name" value="Zn2Cys6_DnaBD"/>
</dbReference>
<evidence type="ECO:0000256" key="1">
    <source>
        <dbReference type="ARBA" id="ARBA00023015"/>
    </source>
</evidence>
<keyword evidence="7" id="KW-1185">Reference proteome</keyword>